<dbReference type="EMBL" id="MRZV01002173">
    <property type="protein sequence ID" value="PIK34441.1"/>
    <property type="molecule type" value="Genomic_DNA"/>
</dbReference>
<dbReference type="AlphaFoldDB" id="A0A2G8JFB2"/>
<evidence type="ECO:0000313" key="2">
    <source>
        <dbReference type="EMBL" id="PIK34441.1"/>
    </source>
</evidence>
<dbReference type="PANTHER" id="PTHR46601:SF1">
    <property type="entry name" value="ADF-H DOMAIN-CONTAINING PROTEIN"/>
    <property type="match status" value="1"/>
</dbReference>
<feature type="region of interest" description="Disordered" evidence="1">
    <location>
        <begin position="309"/>
        <end position="331"/>
    </location>
</feature>
<sequence length="434" mass="49254">MNVLLCSKSDGARYHKAACVWGKCECKGYGNTINEYYKTVLEKNPQTIWNHWERKSCDDGKIRRVLVAKQDSAKELVAELIKDIECPVQGVTFIEHVFVASWQYYQYNQLKNNLPQGWILMVMDFAQNRKIFFQDEIKAAHFSQKQVTMHPIVVYRKDERNYYGSEHGKGEGDGEIGVINRAIDRAVLGRQVVIRNSQELHDWCSANIASDAEFSKRKFFHIKVGDVARNRPDREVETLKGSRKLHQIQANGAYSVKVRKLSCFCGSCKVGGTSCINTPYVGIPSVKTLKRATRDINVSNHKLVKSQISVGKTNESKGPDSSGTSGGEHEKRSLQQSYLIGDIQIEQYYAVFYDSKPYFGRVLAIDGAEVQIKFLHSASSTSFAWPKRDDITSVNKRLIFFGPVEILGHGPFHIQSLQSALDRYASLRKQNKLR</sequence>
<reference evidence="2 3" key="1">
    <citation type="journal article" date="2017" name="PLoS Biol.">
        <title>The sea cucumber genome provides insights into morphological evolution and visceral regeneration.</title>
        <authorList>
            <person name="Zhang X."/>
            <person name="Sun L."/>
            <person name="Yuan J."/>
            <person name="Sun Y."/>
            <person name="Gao Y."/>
            <person name="Zhang L."/>
            <person name="Li S."/>
            <person name="Dai H."/>
            <person name="Hamel J.F."/>
            <person name="Liu C."/>
            <person name="Yu Y."/>
            <person name="Liu S."/>
            <person name="Lin W."/>
            <person name="Guo K."/>
            <person name="Jin S."/>
            <person name="Xu P."/>
            <person name="Storey K.B."/>
            <person name="Huan P."/>
            <person name="Zhang T."/>
            <person name="Zhou Y."/>
            <person name="Zhang J."/>
            <person name="Lin C."/>
            <person name="Li X."/>
            <person name="Xing L."/>
            <person name="Huo D."/>
            <person name="Sun M."/>
            <person name="Wang L."/>
            <person name="Mercier A."/>
            <person name="Li F."/>
            <person name="Yang H."/>
            <person name="Xiang J."/>
        </authorList>
    </citation>
    <scope>NUCLEOTIDE SEQUENCE [LARGE SCALE GENOMIC DNA]</scope>
    <source>
        <strain evidence="2">Shaxun</strain>
        <tissue evidence="2">Muscle</tissue>
    </source>
</reference>
<protein>
    <submittedName>
        <fullName evidence="2">Uncharacterized protein</fullName>
    </submittedName>
</protein>
<proteinExistence type="predicted"/>
<evidence type="ECO:0000313" key="3">
    <source>
        <dbReference type="Proteomes" id="UP000230750"/>
    </source>
</evidence>
<dbReference type="PANTHER" id="PTHR46601">
    <property type="entry name" value="ULP_PROTEASE DOMAIN-CONTAINING PROTEIN"/>
    <property type="match status" value="1"/>
</dbReference>
<keyword evidence="3" id="KW-1185">Reference proteome</keyword>
<accession>A0A2G8JFB2</accession>
<organism evidence="2 3">
    <name type="scientific">Stichopus japonicus</name>
    <name type="common">Sea cucumber</name>
    <dbReference type="NCBI Taxonomy" id="307972"/>
    <lineage>
        <taxon>Eukaryota</taxon>
        <taxon>Metazoa</taxon>
        <taxon>Echinodermata</taxon>
        <taxon>Eleutherozoa</taxon>
        <taxon>Echinozoa</taxon>
        <taxon>Holothuroidea</taxon>
        <taxon>Aspidochirotacea</taxon>
        <taxon>Aspidochirotida</taxon>
        <taxon>Stichopodidae</taxon>
        <taxon>Apostichopus</taxon>
    </lineage>
</organism>
<dbReference type="Proteomes" id="UP000230750">
    <property type="component" value="Unassembled WGS sequence"/>
</dbReference>
<name>A0A2G8JFB2_STIJA</name>
<gene>
    <name evidence="2" type="ORF">BSL78_28733</name>
</gene>
<comment type="caution">
    <text evidence="2">The sequence shown here is derived from an EMBL/GenBank/DDBJ whole genome shotgun (WGS) entry which is preliminary data.</text>
</comment>
<evidence type="ECO:0000256" key="1">
    <source>
        <dbReference type="SAM" id="MobiDB-lite"/>
    </source>
</evidence>
<dbReference type="OrthoDB" id="6152551at2759"/>